<proteinExistence type="predicted"/>
<name>A0AAN1PVC6_VIBVL</name>
<evidence type="ECO:0000313" key="2">
    <source>
        <dbReference type="EMBL" id="AXX63388.1"/>
    </source>
</evidence>
<keyword evidence="1" id="KW-1133">Transmembrane helix</keyword>
<reference evidence="2 3" key="1">
    <citation type="submission" date="2017-03" db="EMBL/GenBank/DDBJ databases">
        <title>Complete Genome Sequence of Vibrio vulnificus FORC_053.</title>
        <authorList>
            <consortium name="Food-borne Pathogen Omics Research Center"/>
            <person name="Chung H.Y."/>
            <person name="Na E.J."/>
            <person name="Song J.S."/>
            <person name="Kim H."/>
            <person name="Lee J.-H."/>
            <person name="Ryu S."/>
            <person name="Choi S.H."/>
        </authorList>
    </citation>
    <scope>NUCLEOTIDE SEQUENCE [LARGE SCALE GENOMIC DNA]</scope>
    <source>
        <strain evidence="2 3">FORC_053</strain>
    </source>
</reference>
<feature type="transmembrane region" description="Helical" evidence="1">
    <location>
        <begin position="6"/>
        <end position="32"/>
    </location>
</feature>
<dbReference type="AlphaFoldDB" id="A0AAN1PVC6"/>
<gene>
    <name evidence="2" type="ORF">FORC53_5049</name>
</gene>
<protein>
    <submittedName>
        <fullName evidence="2">Uncharacterized protein</fullName>
    </submittedName>
</protein>
<keyword evidence="1" id="KW-0812">Transmembrane</keyword>
<sequence length="50" mass="5899">MNTKQLIFPLKCIIWLAFITLFSSIFIVKMVICSSKILLKRIKKVNHETF</sequence>
<dbReference type="Proteomes" id="UP000263418">
    <property type="component" value="Chromosome 3"/>
</dbReference>
<evidence type="ECO:0000256" key="1">
    <source>
        <dbReference type="SAM" id="Phobius"/>
    </source>
</evidence>
<evidence type="ECO:0000313" key="3">
    <source>
        <dbReference type="Proteomes" id="UP000263418"/>
    </source>
</evidence>
<accession>A0AAN1PVC6</accession>
<dbReference type="EMBL" id="CP019292">
    <property type="protein sequence ID" value="AXX63388.1"/>
    <property type="molecule type" value="Genomic_DNA"/>
</dbReference>
<organism evidence="2 3">
    <name type="scientific">Vibrio vulnificus</name>
    <dbReference type="NCBI Taxonomy" id="672"/>
    <lineage>
        <taxon>Bacteria</taxon>
        <taxon>Pseudomonadati</taxon>
        <taxon>Pseudomonadota</taxon>
        <taxon>Gammaproteobacteria</taxon>
        <taxon>Vibrionales</taxon>
        <taxon>Vibrionaceae</taxon>
        <taxon>Vibrio</taxon>
    </lineage>
</organism>
<keyword evidence="1" id="KW-0472">Membrane</keyword>